<dbReference type="Proteomes" id="UP000236333">
    <property type="component" value="Unassembled WGS sequence"/>
</dbReference>
<feature type="transmembrane region" description="Helical" evidence="6">
    <location>
        <begin position="209"/>
        <end position="232"/>
    </location>
</feature>
<organism evidence="7 8">
    <name type="scientific">Tetrabaena socialis</name>
    <dbReference type="NCBI Taxonomy" id="47790"/>
    <lineage>
        <taxon>Eukaryota</taxon>
        <taxon>Viridiplantae</taxon>
        <taxon>Chlorophyta</taxon>
        <taxon>core chlorophytes</taxon>
        <taxon>Chlorophyceae</taxon>
        <taxon>CS clade</taxon>
        <taxon>Chlamydomonadales</taxon>
        <taxon>Tetrabaenaceae</taxon>
        <taxon>Tetrabaena</taxon>
    </lineage>
</organism>
<dbReference type="AlphaFoldDB" id="A0A2J8AEP5"/>
<protein>
    <submittedName>
        <fullName evidence="7">Uncharacterized protein</fullName>
    </submittedName>
</protein>
<accession>A0A2J8AEP5</accession>
<dbReference type="OrthoDB" id="3900342at2759"/>
<gene>
    <name evidence="7" type="ORF">TSOC_002202</name>
</gene>
<evidence type="ECO:0000256" key="5">
    <source>
        <dbReference type="ARBA" id="ARBA00023136"/>
    </source>
</evidence>
<feature type="transmembrane region" description="Helical" evidence="6">
    <location>
        <begin position="152"/>
        <end position="171"/>
    </location>
</feature>
<evidence type="ECO:0000256" key="3">
    <source>
        <dbReference type="ARBA" id="ARBA00022692"/>
    </source>
</evidence>
<dbReference type="Gene3D" id="1.20.1740.10">
    <property type="entry name" value="Amino acid/polyamine transporter I"/>
    <property type="match status" value="1"/>
</dbReference>
<keyword evidence="3 6" id="KW-0812">Transmembrane</keyword>
<feature type="transmembrane region" description="Helical" evidence="6">
    <location>
        <begin position="253"/>
        <end position="274"/>
    </location>
</feature>
<feature type="transmembrane region" description="Helical" evidence="6">
    <location>
        <begin position="294"/>
        <end position="313"/>
    </location>
</feature>
<dbReference type="GO" id="GO:0022857">
    <property type="term" value="F:transmembrane transporter activity"/>
    <property type="evidence" value="ECO:0007669"/>
    <property type="project" value="UniProtKB-ARBA"/>
</dbReference>
<keyword evidence="2" id="KW-0813">Transport</keyword>
<reference evidence="7 8" key="1">
    <citation type="journal article" date="2017" name="Mol. Biol. Evol.">
        <title>The 4-celled Tetrabaena socialis nuclear genome reveals the essential components for genetic control of cell number at the origin of multicellularity in the volvocine lineage.</title>
        <authorList>
            <person name="Featherston J."/>
            <person name="Arakaki Y."/>
            <person name="Hanschen E.R."/>
            <person name="Ferris P.J."/>
            <person name="Michod R.E."/>
            <person name="Olson B.J.S.C."/>
            <person name="Nozaki H."/>
            <person name="Durand P.M."/>
        </authorList>
    </citation>
    <scope>NUCLEOTIDE SEQUENCE [LARGE SCALE GENOMIC DNA]</scope>
    <source>
        <strain evidence="7 8">NIES-571</strain>
    </source>
</reference>
<evidence type="ECO:0000313" key="7">
    <source>
        <dbReference type="EMBL" id="PNH10995.1"/>
    </source>
</evidence>
<comment type="caution">
    <text evidence="7">The sequence shown here is derived from an EMBL/GenBank/DDBJ whole genome shotgun (WGS) entry which is preliminary data.</text>
</comment>
<dbReference type="GO" id="GO:0016020">
    <property type="term" value="C:membrane"/>
    <property type="evidence" value="ECO:0007669"/>
    <property type="project" value="UniProtKB-SubCell"/>
</dbReference>
<dbReference type="PANTHER" id="PTHR45649:SF26">
    <property type="entry name" value="OS04G0435100 PROTEIN"/>
    <property type="match status" value="1"/>
</dbReference>
<name>A0A2J8AEP5_9CHLO</name>
<dbReference type="EMBL" id="PGGS01000041">
    <property type="protein sequence ID" value="PNH10995.1"/>
    <property type="molecule type" value="Genomic_DNA"/>
</dbReference>
<evidence type="ECO:0000256" key="4">
    <source>
        <dbReference type="ARBA" id="ARBA00022989"/>
    </source>
</evidence>
<evidence type="ECO:0000256" key="6">
    <source>
        <dbReference type="SAM" id="Phobius"/>
    </source>
</evidence>
<dbReference type="PANTHER" id="PTHR45649">
    <property type="entry name" value="AMINO-ACID PERMEASE BAT1"/>
    <property type="match status" value="1"/>
</dbReference>
<sequence>MAARAAPAALARRSGPIAAAAVLPETCLLVTALAPTMPLYIPRGLAASCALFLLYVLLLLAAVPSIDHALDTNNETLGRDPMSQIIYDVLKGAYGTGRGSFGLITVLAAGTYGTGLVSAAGTARKLWAMASDGFVPCWLSGINSTTRVPVRAAAAALAAMLLPGLLLFVGGTSVSARAANKTAGQDIEVLCPQQLVEPVKEQRAGQRDWAIGAALSYVPLAINLSYLLPVALRLLPASSAGYDAAAKRVRLGGGFTLGAASRPLFWVSSVWLIFSMTVALSPPRWPIRATTANWAPITTAAVTLFVAFSWLHARRWFRGLASVAGMSYC</sequence>
<feature type="transmembrane region" description="Helical" evidence="6">
    <location>
        <begin position="44"/>
        <end position="63"/>
    </location>
</feature>
<keyword evidence="5 6" id="KW-0472">Membrane</keyword>
<keyword evidence="8" id="KW-1185">Reference proteome</keyword>
<evidence type="ECO:0000256" key="1">
    <source>
        <dbReference type="ARBA" id="ARBA00004141"/>
    </source>
</evidence>
<evidence type="ECO:0000313" key="8">
    <source>
        <dbReference type="Proteomes" id="UP000236333"/>
    </source>
</evidence>
<comment type="subcellular location">
    <subcellularLocation>
        <location evidence="1">Membrane</location>
        <topology evidence="1">Multi-pass membrane protein</topology>
    </subcellularLocation>
</comment>
<evidence type="ECO:0000256" key="2">
    <source>
        <dbReference type="ARBA" id="ARBA00022448"/>
    </source>
</evidence>
<keyword evidence="4 6" id="KW-1133">Transmembrane helix</keyword>
<proteinExistence type="predicted"/>